<protein>
    <submittedName>
        <fullName evidence="1">Uncharacterized protein</fullName>
    </submittedName>
</protein>
<evidence type="ECO:0000313" key="2">
    <source>
        <dbReference type="Proteomes" id="UP000299102"/>
    </source>
</evidence>
<proteinExistence type="predicted"/>
<sequence length="72" mass="7998">MSHVKSQSTRFMPPRSVLNCRVKPAFTQRGKIKDTFDGSIVKHKVVSVEEIAPVRAAASFRFAVSAHSLENN</sequence>
<dbReference type="Proteomes" id="UP000299102">
    <property type="component" value="Unassembled WGS sequence"/>
</dbReference>
<evidence type="ECO:0000313" key="1">
    <source>
        <dbReference type="EMBL" id="GBP14828.1"/>
    </source>
</evidence>
<dbReference type="EMBL" id="BGZK01000067">
    <property type="protein sequence ID" value="GBP14828.1"/>
    <property type="molecule type" value="Genomic_DNA"/>
</dbReference>
<dbReference type="AlphaFoldDB" id="A0A4C1TMY8"/>
<reference evidence="1 2" key="1">
    <citation type="journal article" date="2019" name="Commun. Biol.">
        <title>The bagworm genome reveals a unique fibroin gene that provides high tensile strength.</title>
        <authorList>
            <person name="Kono N."/>
            <person name="Nakamura H."/>
            <person name="Ohtoshi R."/>
            <person name="Tomita M."/>
            <person name="Numata K."/>
            <person name="Arakawa K."/>
        </authorList>
    </citation>
    <scope>NUCLEOTIDE SEQUENCE [LARGE SCALE GENOMIC DNA]</scope>
</reference>
<comment type="caution">
    <text evidence="1">The sequence shown here is derived from an EMBL/GenBank/DDBJ whole genome shotgun (WGS) entry which is preliminary data.</text>
</comment>
<name>A0A4C1TMY8_EUMVA</name>
<keyword evidence="2" id="KW-1185">Reference proteome</keyword>
<accession>A0A4C1TMY8</accession>
<organism evidence="1 2">
    <name type="scientific">Eumeta variegata</name>
    <name type="common">Bagworm moth</name>
    <name type="synonym">Eumeta japonica</name>
    <dbReference type="NCBI Taxonomy" id="151549"/>
    <lineage>
        <taxon>Eukaryota</taxon>
        <taxon>Metazoa</taxon>
        <taxon>Ecdysozoa</taxon>
        <taxon>Arthropoda</taxon>
        <taxon>Hexapoda</taxon>
        <taxon>Insecta</taxon>
        <taxon>Pterygota</taxon>
        <taxon>Neoptera</taxon>
        <taxon>Endopterygota</taxon>
        <taxon>Lepidoptera</taxon>
        <taxon>Glossata</taxon>
        <taxon>Ditrysia</taxon>
        <taxon>Tineoidea</taxon>
        <taxon>Psychidae</taxon>
        <taxon>Oiketicinae</taxon>
        <taxon>Eumeta</taxon>
    </lineage>
</organism>
<gene>
    <name evidence="1" type="ORF">EVAR_75420_1</name>
</gene>